<dbReference type="RefSeq" id="WP_100297162.1">
    <property type="nucleotide sequence ID" value="NZ_PHGZ01000020.1"/>
</dbReference>
<accession>A0A2M8RU84</accession>
<dbReference type="SUPFAM" id="SSF110087">
    <property type="entry name" value="DR1885-like metal-binding protein"/>
    <property type="match status" value="1"/>
</dbReference>
<dbReference type="EMBL" id="PHGZ01000020">
    <property type="protein sequence ID" value="PJG82450.1"/>
    <property type="molecule type" value="Genomic_DNA"/>
</dbReference>
<dbReference type="InterPro" id="IPR007410">
    <property type="entry name" value="LpqE-like"/>
</dbReference>
<gene>
    <name evidence="2" type="ORF">CVP04_08935</name>
</gene>
<evidence type="ECO:0000313" key="3">
    <source>
        <dbReference type="Proteomes" id="UP000230282"/>
    </source>
</evidence>
<dbReference type="OrthoDB" id="9796962at2"/>
<dbReference type="Gene3D" id="2.60.40.1890">
    <property type="entry name" value="PCu(A)C copper chaperone"/>
    <property type="match status" value="1"/>
</dbReference>
<protein>
    <submittedName>
        <fullName evidence="2">Molecular chaperone</fullName>
    </submittedName>
</protein>
<organism evidence="2 3">
    <name type="scientific">Caviibacterium pharyngocola</name>
    <dbReference type="NCBI Taxonomy" id="28159"/>
    <lineage>
        <taxon>Bacteria</taxon>
        <taxon>Pseudomonadati</taxon>
        <taxon>Pseudomonadota</taxon>
        <taxon>Gammaproteobacteria</taxon>
        <taxon>Pasteurellales</taxon>
        <taxon>Pasteurellaceae</taxon>
        <taxon>Caviibacterium</taxon>
    </lineage>
</organism>
<dbReference type="Pfam" id="PF04314">
    <property type="entry name" value="PCuAC"/>
    <property type="match status" value="1"/>
</dbReference>
<dbReference type="InterPro" id="IPR036182">
    <property type="entry name" value="PCuAC_sf"/>
</dbReference>
<feature type="signal peptide" evidence="1">
    <location>
        <begin position="1"/>
        <end position="21"/>
    </location>
</feature>
<feature type="chain" id="PRO_5014617873" evidence="1">
    <location>
        <begin position="22"/>
        <end position="135"/>
    </location>
</feature>
<dbReference type="InterPro" id="IPR058248">
    <property type="entry name" value="Lxx211020-like"/>
</dbReference>
<comment type="caution">
    <text evidence="2">The sequence shown here is derived from an EMBL/GenBank/DDBJ whole genome shotgun (WGS) entry which is preliminary data.</text>
</comment>
<dbReference type="PANTHER" id="PTHR36302">
    <property type="entry name" value="BLR7088 PROTEIN"/>
    <property type="match status" value="1"/>
</dbReference>
<keyword evidence="3" id="KW-1185">Reference proteome</keyword>
<reference evidence="2 3" key="1">
    <citation type="submission" date="2017-11" db="EMBL/GenBank/DDBJ databases">
        <title>Reclassification of Bisgaard taxon 5 as Caviibacterium pharyngocola gen. nov., sp. nov.</title>
        <authorList>
            <person name="Christensen H."/>
        </authorList>
    </citation>
    <scope>NUCLEOTIDE SEQUENCE [LARGE SCALE GENOMIC DNA]</scope>
    <source>
        <strain evidence="2 3">7_3</strain>
    </source>
</reference>
<dbReference type="PANTHER" id="PTHR36302:SF1">
    <property type="entry name" value="COPPER CHAPERONE PCU(A)C"/>
    <property type="match status" value="1"/>
</dbReference>
<name>A0A2M8RU84_9PAST</name>
<evidence type="ECO:0000256" key="1">
    <source>
        <dbReference type="SAM" id="SignalP"/>
    </source>
</evidence>
<evidence type="ECO:0000313" key="2">
    <source>
        <dbReference type="EMBL" id="PJG82450.1"/>
    </source>
</evidence>
<proteinExistence type="predicted"/>
<keyword evidence="1" id="KW-0732">Signal</keyword>
<sequence>MRTLFKIGLICTALLPFYASAKITVEQAQIIATKNAGEPSAIFMQISNDAPQGVGLVIAESDVARLELHGMQQGKMHALQAIDIPPAGKTALKRGGLHIMAFDSKQAILAGSRFPLKLFFDNGEILSLDAVAIEP</sequence>
<dbReference type="AlphaFoldDB" id="A0A2M8RU84"/>
<dbReference type="Proteomes" id="UP000230282">
    <property type="component" value="Unassembled WGS sequence"/>
</dbReference>